<reference evidence="1 2" key="1">
    <citation type="submission" date="2020-10" db="EMBL/GenBank/DDBJ databases">
        <title>Closed genome sequences of Staphylococcus lloydii sp. nov. and Staphylococcus durrellii sp. nov. Isolated from Captive Fruit Bats (Pteropus livingstonii).</title>
        <authorList>
            <person name="Fountain K."/>
        </authorList>
    </citation>
    <scope>NUCLEOTIDE SEQUENCE [LARGE SCALE GENOMIC DNA]</scope>
    <source>
        <strain evidence="1 2">23_2_7_LY</strain>
    </source>
</reference>
<dbReference type="KEGG" id="sllo:ISP08_09795"/>
<gene>
    <name evidence="1" type="ORF">ISP08_09795</name>
</gene>
<name>A0A7T1F8W6_9STAP</name>
<sequence length="58" mass="7102">MFKKKNKIINLKPLVESNNDDFRIPTLFLKLQKFFYENKISEEERKKLSRMLNAYYEG</sequence>
<dbReference type="Proteomes" id="UP000594455">
    <property type="component" value="Chromosome"/>
</dbReference>
<dbReference type="RefSeq" id="WP_195718512.1">
    <property type="nucleotide sequence ID" value="NZ_CP064056.1"/>
</dbReference>
<keyword evidence="2" id="KW-1185">Reference proteome</keyword>
<dbReference type="EMBL" id="CP064056">
    <property type="protein sequence ID" value="QPM74627.1"/>
    <property type="molecule type" value="Genomic_DNA"/>
</dbReference>
<protein>
    <submittedName>
        <fullName evidence="1">Uncharacterized protein</fullName>
    </submittedName>
</protein>
<evidence type="ECO:0000313" key="1">
    <source>
        <dbReference type="EMBL" id="QPM74627.1"/>
    </source>
</evidence>
<organism evidence="1 2">
    <name type="scientific">Staphylococcus lloydii</name>
    <dbReference type="NCBI Taxonomy" id="2781774"/>
    <lineage>
        <taxon>Bacteria</taxon>
        <taxon>Bacillati</taxon>
        <taxon>Bacillota</taxon>
        <taxon>Bacilli</taxon>
        <taxon>Bacillales</taxon>
        <taxon>Staphylococcaceae</taxon>
        <taxon>Staphylococcus</taxon>
    </lineage>
</organism>
<proteinExistence type="predicted"/>
<dbReference type="AlphaFoldDB" id="A0A7T1F8W6"/>
<accession>A0A7T1F8W6</accession>
<evidence type="ECO:0000313" key="2">
    <source>
        <dbReference type="Proteomes" id="UP000594455"/>
    </source>
</evidence>